<reference evidence="2 3" key="1">
    <citation type="submission" date="2020-10" db="EMBL/GenBank/DDBJ databases">
        <title>ChiBAC.</title>
        <authorList>
            <person name="Zenner C."/>
            <person name="Hitch T.C.A."/>
            <person name="Clavel T."/>
        </authorList>
    </citation>
    <scope>NUCLEOTIDE SEQUENCE [LARGE SCALE GENOMIC DNA]</scope>
    <source>
        <strain evidence="2 3">DSM 109015</strain>
    </source>
</reference>
<dbReference type="Pfam" id="PF01243">
    <property type="entry name" value="PNPOx_N"/>
    <property type="match status" value="1"/>
</dbReference>
<name>A0ABR9R2W8_9FIRM</name>
<evidence type="ECO:0000313" key="2">
    <source>
        <dbReference type="EMBL" id="MBE5037150.1"/>
    </source>
</evidence>
<accession>A0ABR9R2W8</accession>
<evidence type="ECO:0000259" key="1">
    <source>
        <dbReference type="Pfam" id="PF01243"/>
    </source>
</evidence>
<dbReference type="Proteomes" id="UP000768567">
    <property type="component" value="Unassembled WGS sequence"/>
</dbReference>
<dbReference type="SUPFAM" id="SSF50475">
    <property type="entry name" value="FMN-binding split barrel"/>
    <property type="match status" value="1"/>
</dbReference>
<dbReference type="EMBL" id="JADCKC010000001">
    <property type="protein sequence ID" value="MBE5037150.1"/>
    <property type="molecule type" value="Genomic_DNA"/>
</dbReference>
<dbReference type="InterPro" id="IPR012349">
    <property type="entry name" value="Split_barrel_FMN-bd"/>
</dbReference>
<dbReference type="RefSeq" id="WP_193500400.1">
    <property type="nucleotide sequence ID" value="NZ_JADCKC010000001.1"/>
</dbReference>
<protein>
    <submittedName>
        <fullName evidence="2">Pyridoxamine 5'-phosphate oxidase family protein</fullName>
    </submittedName>
</protein>
<gene>
    <name evidence="2" type="ORF">INF35_05055</name>
</gene>
<feature type="domain" description="Pyridoxamine 5'-phosphate oxidase N-terminal" evidence="1">
    <location>
        <begin position="28"/>
        <end position="152"/>
    </location>
</feature>
<dbReference type="InterPro" id="IPR011576">
    <property type="entry name" value="Pyridox_Oxase_N"/>
</dbReference>
<proteinExistence type="predicted"/>
<comment type="caution">
    <text evidence="2">The sequence shown here is derived from an EMBL/GenBank/DDBJ whole genome shotgun (WGS) entry which is preliminary data.</text>
</comment>
<sequence length="171" mass="19477">MKQTEYQAAARYWEEKDAHSIRMEPAALKQAMEAYILSHNTCALATGAGDFVRCTPIEYSYHDGCFWMFTEGGRKFAGLERNPNVCLAIFDGYQGFGSLHGMQVTARAEVVEPFSPRYNAHAQFKKIPLTALKKLASPMHLLCIHPVRIEFLSSDFKEQGYSSRQMLEWDQ</sequence>
<keyword evidence="3" id="KW-1185">Reference proteome</keyword>
<dbReference type="Gene3D" id="2.30.110.10">
    <property type="entry name" value="Electron Transport, Fmn-binding Protein, Chain A"/>
    <property type="match status" value="1"/>
</dbReference>
<evidence type="ECO:0000313" key="3">
    <source>
        <dbReference type="Proteomes" id="UP000768567"/>
    </source>
</evidence>
<organism evidence="2 3">
    <name type="scientific">Gemmiger gallinarum</name>
    <dbReference type="NCBI Taxonomy" id="2779354"/>
    <lineage>
        <taxon>Bacteria</taxon>
        <taxon>Bacillati</taxon>
        <taxon>Bacillota</taxon>
        <taxon>Clostridia</taxon>
        <taxon>Eubacteriales</taxon>
        <taxon>Gemmiger</taxon>
    </lineage>
</organism>